<accession>A0ABY3KUP4</accession>
<sequence length="92" mass="10632">MLIGCLLVSPIVPFLDKELGKTMIFGSAEEEKSSKKEEAEKNFDELDLYIKSFYELSFYQVPQQQDISSSRYIFPTMEFSMEILDPPPKVLI</sequence>
<organism evidence="1 2">
    <name type="scientific">Flagellimonas aequoris</name>
    <dbReference type="NCBI Taxonomy" id="2306997"/>
    <lineage>
        <taxon>Bacteria</taxon>
        <taxon>Pseudomonadati</taxon>
        <taxon>Bacteroidota</taxon>
        <taxon>Flavobacteriia</taxon>
        <taxon>Flavobacteriales</taxon>
        <taxon>Flavobacteriaceae</taxon>
        <taxon>Flagellimonas</taxon>
    </lineage>
</organism>
<keyword evidence="2" id="KW-1185">Reference proteome</keyword>
<gene>
    <name evidence="1" type="ORF">FQ019_10835</name>
</gene>
<proteinExistence type="predicted"/>
<dbReference type="Proteomes" id="UP000321528">
    <property type="component" value="Unassembled WGS sequence"/>
</dbReference>
<comment type="caution">
    <text evidence="1">The sequence shown here is derived from an EMBL/GenBank/DDBJ whole genome shotgun (WGS) entry which is preliminary data.</text>
</comment>
<name>A0ABY3KUP4_9FLAO</name>
<protein>
    <submittedName>
        <fullName evidence="1">Uncharacterized protein</fullName>
    </submittedName>
</protein>
<evidence type="ECO:0000313" key="2">
    <source>
        <dbReference type="Proteomes" id="UP000321528"/>
    </source>
</evidence>
<dbReference type="EMBL" id="VNWL01000022">
    <property type="protein sequence ID" value="TXK02292.1"/>
    <property type="molecule type" value="Genomic_DNA"/>
</dbReference>
<reference evidence="1 2" key="1">
    <citation type="submission" date="2019-07" db="EMBL/GenBank/DDBJ databases">
        <title>Draft genome of two Muricauda strains isolated from deep sea.</title>
        <authorList>
            <person name="Sun C."/>
        </authorList>
    </citation>
    <scope>NUCLEOTIDE SEQUENCE [LARGE SCALE GENOMIC DNA]</scope>
    <source>
        <strain evidence="1 2">NH166</strain>
    </source>
</reference>
<evidence type="ECO:0000313" key="1">
    <source>
        <dbReference type="EMBL" id="TXK02292.1"/>
    </source>
</evidence>
<dbReference type="RefSeq" id="WP_147378579.1">
    <property type="nucleotide sequence ID" value="NZ_QXFJ01000023.1"/>
</dbReference>